<organism evidence="2">
    <name type="scientific">Eremomyces bilateralis CBS 781.70</name>
    <dbReference type="NCBI Taxonomy" id="1392243"/>
    <lineage>
        <taxon>Eukaryota</taxon>
        <taxon>Fungi</taxon>
        <taxon>Dikarya</taxon>
        <taxon>Ascomycota</taxon>
        <taxon>Pezizomycotina</taxon>
        <taxon>Dothideomycetes</taxon>
        <taxon>Dothideomycetes incertae sedis</taxon>
        <taxon>Eremomycetales</taxon>
        <taxon>Eremomycetaceae</taxon>
        <taxon>Eremomyces</taxon>
    </lineage>
</organism>
<evidence type="ECO:0000313" key="3">
    <source>
        <dbReference type="Proteomes" id="UP000504638"/>
    </source>
</evidence>
<dbReference type="OrthoDB" id="5398572at2759"/>
<protein>
    <recommendedName>
        <fullName evidence="5">Myb-like domain-containing protein</fullName>
    </recommendedName>
</protein>
<dbReference type="Proteomes" id="UP000504638">
    <property type="component" value="Unplaced"/>
</dbReference>
<feature type="compositionally biased region" description="Acidic residues" evidence="1">
    <location>
        <begin position="345"/>
        <end position="364"/>
    </location>
</feature>
<gene>
    <name evidence="2 4" type="ORF">P152DRAFT_333313</name>
</gene>
<feature type="compositionally biased region" description="Basic and acidic residues" evidence="1">
    <location>
        <begin position="500"/>
        <end position="513"/>
    </location>
</feature>
<dbReference type="GeneID" id="54415851"/>
<keyword evidence="3" id="KW-1185">Reference proteome</keyword>
<reference evidence="4" key="3">
    <citation type="submission" date="2025-04" db="UniProtKB">
        <authorList>
            <consortium name="RefSeq"/>
        </authorList>
    </citation>
    <scope>IDENTIFICATION</scope>
    <source>
        <strain evidence="4">CBS 781.70</strain>
    </source>
</reference>
<reference evidence="2 4" key="1">
    <citation type="submission" date="2020-01" db="EMBL/GenBank/DDBJ databases">
        <authorList>
            <consortium name="DOE Joint Genome Institute"/>
            <person name="Haridas S."/>
            <person name="Albert R."/>
            <person name="Binder M."/>
            <person name="Bloem J."/>
            <person name="Labutti K."/>
            <person name="Salamov A."/>
            <person name="Andreopoulos B."/>
            <person name="Baker S.E."/>
            <person name="Barry K."/>
            <person name="Bills G."/>
            <person name="Bluhm B.H."/>
            <person name="Cannon C."/>
            <person name="Castanera R."/>
            <person name="Culley D.E."/>
            <person name="Daum C."/>
            <person name="Ezra D."/>
            <person name="Gonzalez J.B."/>
            <person name="Henrissat B."/>
            <person name="Kuo A."/>
            <person name="Liang C."/>
            <person name="Lipzen A."/>
            <person name="Lutzoni F."/>
            <person name="Magnuson J."/>
            <person name="Mondo S."/>
            <person name="Nolan M."/>
            <person name="Ohm R."/>
            <person name="Pangilinan J."/>
            <person name="Park H.-J."/>
            <person name="Ramirez L."/>
            <person name="Alfaro M."/>
            <person name="Sun H."/>
            <person name="Tritt A."/>
            <person name="Yoshinaga Y."/>
            <person name="Zwiers L.-H."/>
            <person name="Turgeon B.G."/>
            <person name="Goodwin S.B."/>
            <person name="Spatafora J.W."/>
            <person name="Crous P.W."/>
            <person name="Grigoriev I.V."/>
        </authorList>
    </citation>
    <scope>NUCLEOTIDE SEQUENCE</scope>
    <source>
        <strain evidence="2 4">CBS 781.70</strain>
    </source>
</reference>
<dbReference type="AlphaFoldDB" id="A0A6G1G4I8"/>
<feature type="region of interest" description="Disordered" evidence="1">
    <location>
        <begin position="334"/>
        <end position="628"/>
    </location>
</feature>
<sequence length="739" mass="82905">MVQETIDNEDGEPEVMDEVDEVDEEDLDHSQAISGTTANSASELDPLLMRLSIAGAFADANVTLKYISRQGESSEALVRFHTQLGPEGSGKLSRVFPALSHELGRRVEIFTSAGFIDPKAVIEQMLEGKHIDSLEAKYRLEDVLLKINLAHFAHAMVEASGPGHLQVILHNIVRSFPLPFATGFEEGSVQPGATTLIDCMMTLVLDIKTQIVLAILAETSIDPEGIIGPQFFEAPSAETQDWDIDYLLVDGRIKKVCDQIDRDRSLRTKYVNLTRERLKAIREQLDPEEDEDCENLQDAFPWKDFVANALRFVQLRDAELTKRIKAQGGADRIIEGFKNQVDPPKDEEDEEDEEDVEELQDQVGEEPPRVIFQEQSDEDRLSTRDRSESLPQLDTVLQKGSRHPPPPSAEPEVRVDAMEVEEPVPQVRTTAIKTSPVRRLHATASPARSLQPTASPPSGQATSASLARNQQDVRSPVRSISATDFAMRVARASTQPSHPPESEKENQRRKFIDRQPGASRVQFDATQDVLTEGAGPVQHGPSTTALGKRRREDGQGDDDDGDYEEEDDEDEYQEDTRNSSPARRRRLPGIDGYRVPSSTAPASSGLESSWRSPGSDGERVMAHGTAGRRTGSIVVQGGRRLAQRTVRKQSKRWTVVEMDQLKRLMARHKGAWRMMKREDEDTDNILEDRDDGALKDKARIMRYHMERTQERCAPGFVHAPLRTEHRRILERDFPDRTFL</sequence>
<feature type="compositionally biased region" description="Acidic residues" evidence="1">
    <location>
        <begin position="555"/>
        <end position="573"/>
    </location>
</feature>
<evidence type="ECO:0000313" key="4">
    <source>
        <dbReference type="RefSeq" id="XP_033534604.1"/>
    </source>
</evidence>
<dbReference type="EMBL" id="ML975156">
    <property type="protein sequence ID" value="KAF1812973.1"/>
    <property type="molecule type" value="Genomic_DNA"/>
</dbReference>
<evidence type="ECO:0000313" key="2">
    <source>
        <dbReference type="EMBL" id="KAF1812973.1"/>
    </source>
</evidence>
<accession>A0A6G1G4I8</accession>
<reference evidence="4" key="2">
    <citation type="submission" date="2020-04" db="EMBL/GenBank/DDBJ databases">
        <authorList>
            <consortium name="NCBI Genome Project"/>
        </authorList>
    </citation>
    <scope>NUCLEOTIDE SEQUENCE</scope>
    <source>
        <strain evidence="4">CBS 781.70</strain>
    </source>
</reference>
<feature type="compositionally biased region" description="Basic and acidic residues" evidence="1">
    <location>
        <begin position="378"/>
        <end position="388"/>
    </location>
</feature>
<evidence type="ECO:0000256" key="1">
    <source>
        <dbReference type="SAM" id="MobiDB-lite"/>
    </source>
</evidence>
<dbReference type="RefSeq" id="XP_033534604.1">
    <property type="nucleotide sequence ID" value="XM_033675281.1"/>
</dbReference>
<feature type="compositionally biased region" description="Polar residues" evidence="1">
    <location>
        <begin position="596"/>
        <end position="612"/>
    </location>
</feature>
<proteinExistence type="predicted"/>
<evidence type="ECO:0008006" key="5">
    <source>
        <dbReference type="Google" id="ProtNLM"/>
    </source>
</evidence>
<feature type="compositionally biased region" description="Polar residues" evidence="1">
    <location>
        <begin position="446"/>
        <end position="482"/>
    </location>
</feature>
<name>A0A6G1G4I8_9PEZI</name>